<keyword evidence="13" id="KW-1185">Reference proteome</keyword>
<protein>
    <recommendedName>
        <fullName evidence="7">Tricorn protease homolog</fullName>
        <ecNumber evidence="7">3.4.21.-</ecNumber>
    </recommendedName>
</protein>
<dbReference type="SUPFAM" id="SSF50156">
    <property type="entry name" value="PDZ domain-like"/>
    <property type="match status" value="1"/>
</dbReference>
<feature type="domain" description="Tail specific protease" evidence="11">
    <location>
        <begin position="850"/>
        <end position="1040"/>
    </location>
</feature>
<dbReference type="GO" id="GO:0008236">
    <property type="term" value="F:serine-type peptidase activity"/>
    <property type="evidence" value="ECO:0007669"/>
    <property type="project" value="UniProtKB-UniRule"/>
</dbReference>
<dbReference type="InterPro" id="IPR028204">
    <property type="entry name" value="Tricorn_C1"/>
</dbReference>
<evidence type="ECO:0000259" key="11">
    <source>
        <dbReference type="SMART" id="SM00245"/>
    </source>
</evidence>
<dbReference type="GO" id="GO:0006508">
    <property type="term" value="P:proteolysis"/>
    <property type="evidence" value="ECO:0007669"/>
    <property type="project" value="UniProtKB-UniRule"/>
</dbReference>
<dbReference type="Gene3D" id="2.30.42.10">
    <property type="match status" value="1"/>
</dbReference>
<keyword evidence="4 7" id="KW-0645">Protease</keyword>
<dbReference type="InterPro" id="IPR015943">
    <property type="entry name" value="WD40/YVTN_repeat-like_dom_sf"/>
</dbReference>
<dbReference type="InterPro" id="IPR029045">
    <property type="entry name" value="ClpP/crotonase-like_dom_sf"/>
</dbReference>
<dbReference type="Gene3D" id="2.130.10.10">
    <property type="entry name" value="YVTN repeat-like/Quinoprotein amine dehydrogenase"/>
    <property type="match status" value="1"/>
</dbReference>
<dbReference type="Gene3D" id="2.120.10.60">
    <property type="entry name" value="Tricorn protease N-terminal domain"/>
    <property type="match status" value="1"/>
</dbReference>
<feature type="active site" description="Charge relay system" evidence="8">
    <location>
        <position position="1029"/>
    </location>
</feature>
<comment type="function">
    <text evidence="7">Degrades oligopeptides.</text>
</comment>
<reference evidence="12 13" key="1">
    <citation type="submission" date="2015-11" db="EMBL/GenBank/DDBJ databases">
        <title>Description and complete genome sequence of a novel strain predominating in hypersaline microbial mats and representing a new family of the Bacteriodetes phylum.</title>
        <authorList>
            <person name="Spring S."/>
            <person name="Bunk B."/>
            <person name="Sproer C."/>
            <person name="Klenk H.-P."/>
        </authorList>
    </citation>
    <scope>NUCLEOTIDE SEQUENCE [LARGE SCALE GENOMIC DNA]</scope>
    <source>
        <strain evidence="12 13">L21-Spi-D4</strain>
    </source>
</reference>
<dbReference type="InterPro" id="IPR005151">
    <property type="entry name" value="Tail-specific_protease"/>
</dbReference>
<comment type="subcellular location">
    <subcellularLocation>
        <location evidence="1 7">Cytoplasm</location>
    </subcellularLocation>
</comment>
<feature type="chain" id="PRO_5006599392" description="Tricorn protease homolog" evidence="10">
    <location>
        <begin position="23"/>
        <end position="1080"/>
    </location>
</feature>
<sequence length="1080" mass="122981" precursor="true">MLKKSILFCVILSGFFLQTVSAQINARMFRFPDVSENKIVFTYGGDLWVVHKDGGTANRLSSPAGTENMARFSPDGQQIAFTGNYGGNRDVYVIPIGGGVPERVTSHGGSDLLLDWHPKENKLLFSSARKSGRQRYRQLYTVSLDGGLPVKVAVSYGDLACFSPDGNKIAFNFNSRIYRTWKRYRGGMAPDIHIFDREAKKSWNISNTDANEEFPMWVGENIYYLSDRGEAKRFNIWMYNTSNKKHQQLTHFKDFDVHFPSAGPSDIVFEAGGKLYLMNLNTQEYAEVDINVMTDQTTLLPKQKNPKKQIEWAHVSVEGNRIVAEARGEIFSIPAEKGVTHNLTQTSGAAERYPVWAPNGKKVAWWSDQSGEYQLYLHDFQSGESNMLTDFKKGYRYPVYWSPDSKKMAYVNHLMELFIYDIEKQDNRKIDTGNGRNHNGLLNFSFDWSSDSKWLTWSRSVNQNNSVIFIYDVDADKKHQVTSDFYTNYRPAFDPEGKYLYCLTNREMRPVYSEFDGTFVYPNSTMVAAIPLTTKIESPLKPENDEVKIEEEDHGKKDEKKKKKDKEKDKDESVKIDFEGFERRMILLPVDAGRYSDLSAVEGKVVFMRYPNAGSNEKQSAVQFYDLKEREVKTIIKGVQYFEITADQKKMMVMARNKIGVIDIAPKQKFDEPADLSNMIMTVNPREEWRQMFWDAWRLERDFFYDANMHGLDWKAIGEQYAKLIDQAVTRSDVNYVLGELIGEMNASHAYVGGGDTEHSKYRRIGYLGVDWAVENGQYKIKRIVRGAPWDAEVRSPLDEPGVDVSEGDYVLAVNGVLLDASKQPYAAFEDMAGETVELTVNDKPTTDGARKVIVKTLKSESRLRHLAWIEQNRKQVDDETNGRAGYIYVRSTGIDGQNELMRQFAAQYHKDALVIDERFNSGGQIPDRFIELLDREPLAYWAVRGKKDWQWPRVANFGPKVMLINGWSGSGGDAFPDYFRKAGLGKLVGTRTWGGLIGISGAPSLIDGGVVTVPTFRMYNPDGTWFKEGHGVDPDVKVPENPAELAKGKDAQLEKAIEVILEELKTYEPVKGHEPYETR</sequence>
<keyword evidence="3 7" id="KW-0963">Cytoplasm</keyword>
<feature type="region of interest" description="Disordered" evidence="9">
    <location>
        <begin position="541"/>
        <end position="569"/>
    </location>
</feature>
<dbReference type="Pfam" id="PF14685">
    <property type="entry name" value="PDZ_Tricorn"/>
    <property type="match status" value="1"/>
</dbReference>
<keyword evidence="5 7" id="KW-0378">Hydrolase</keyword>
<evidence type="ECO:0000256" key="8">
    <source>
        <dbReference type="PIRSR" id="PIRSR036421-1"/>
    </source>
</evidence>
<comment type="similarity">
    <text evidence="2 7">Belongs to the peptidase S41B family.</text>
</comment>
<dbReference type="Pfam" id="PF26550">
    <property type="entry name" value="Tricorn_2nd"/>
    <property type="match status" value="1"/>
</dbReference>
<evidence type="ECO:0000256" key="6">
    <source>
        <dbReference type="ARBA" id="ARBA00022825"/>
    </source>
</evidence>
<dbReference type="PATRIC" id="fig|1307839.3.peg.1033"/>
<keyword evidence="6 7" id="KW-0720">Serine protease</keyword>
<dbReference type="Pfam" id="PF26549">
    <property type="entry name" value="Tricorn_N"/>
    <property type="match status" value="1"/>
</dbReference>
<dbReference type="SUPFAM" id="SSF52096">
    <property type="entry name" value="ClpP/crotonase"/>
    <property type="match status" value="1"/>
</dbReference>
<dbReference type="Proteomes" id="UP000064893">
    <property type="component" value="Chromosome"/>
</dbReference>
<dbReference type="Pfam" id="PF14684">
    <property type="entry name" value="Tricorn_C1"/>
    <property type="match status" value="1"/>
</dbReference>
<name>A0A0S2HXA4_9BACT</name>
<evidence type="ECO:0000256" key="4">
    <source>
        <dbReference type="ARBA" id="ARBA00022670"/>
    </source>
</evidence>
<dbReference type="InterPro" id="IPR012393">
    <property type="entry name" value="Tricorn_protease"/>
</dbReference>
<evidence type="ECO:0000256" key="1">
    <source>
        <dbReference type="ARBA" id="ARBA00004496"/>
    </source>
</evidence>
<dbReference type="InterPro" id="IPR036034">
    <property type="entry name" value="PDZ_sf"/>
</dbReference>
<dbReference type="GO" id="GO:0005737">
    <property type="term" value="C:cytoplasm"/>
    <property type="evidence" value="ECO:0007669"/>
    <property type="project" value="UniProtKB-SubCell"/>
</dbReference>
<dbReference type="InterPro" id="IPR029414">
    <property type="entry name" value="Tricorn_PDZ"/>
</dbReference>
<evidence type="ECO:0000256" key="5">
    <source>
        <dbReference type="ARBA" id="ARBA00022801"/>
    </source>
</evidence>
<feature type="compositionally biased region" description="Basic and acidic residues" evidence="9">
    <location>
        <begin position="541"/>
        <end position="558"/>
    </location>
</feature>
<dbReference type="STRING" id="1307839.L21SP5_00975"/>
<dbReference type="Gene3D" id="3.30.750.44">
    <property type="match status" value="1"/>
</dbReference>
<gene>
    <name evidence="12" type="ORF">L21SP5_00975</name>
</gene>
<dbReference type="PANTHER" id="PTHR43253">
    <property type="entry name" value="TRICORN PROTEASE HOMOLOG 2-RELATED"/>
    <property type="match status" value="1"/>
</dbReference>
<dbReference type="AlphaFoldDB" id="A0A0S2HXA4"/>
<dbReference type="Pfam" id="PF03572">
    <property type="entry name" value="Peptidase_S41"/>
    <property type="match status" value="1"/>
</dbReference>
<dbReference type="PANTHER" id="PTHR43253:SF1">
    <property type="entry name" value="TRICORN PROTEASE HOMOLOG 2-RELATED"/>
    <property type="match status" value="1"/>
</dbReference>
<dbReference type="OrthoDB" id="9815657at2"/>
<evidence type="ECO:0000313" key="12">
    <source>
        <dbReference type="EMBL" id="ALO14642.1"/>
    </source>
</evidence>
<dbReference type="PIRSF" id="PIRSF036421">
    <property type="entry name" value="Tricorn_protease"/>
    <property type="match status" value="1"/>
</dbReference>
<dbReference type="EMBL" id="CP013118">
    <property type="protein sequence ID" value="ALO14642.1"/>
    <property type="molecule type" value="Genomic_DNA"/>
</dbReference>
<dbReference type="Gene3D" id="3.90.226.10">
    <property type="entry name" value="2-enoyl-CoA Hydratase, Chain A, domain 1"/>
    <property type="match status" value="1"/>
</dbReference>
<dbReference type="CDD" id="cd07562">
    <property type="entry name" value="Peptidase_S41_TRI"/>
    <property type="match status" value="1"/>
</dbReference>
<dbReference type="SUPFAM" id="SSF69304">
    <property type="entry name" value="Tricorn protease N-terminal domain"/>
    <property type="match status" value="1"/>
</dbReference>
<evidence type="ECO:0000256" key="3">
    <source>
        <dbReference type="ARBA" id="ARBA00022490"/>
    </source>
</evidence>
<keyword evidence="10" id="KW-0732">Signal</keyword>
<dbReference type="EC" id="3.4.21.-" evidence="7"/>
<evidence type="ECO:0000313" key="13">
    <source>
        <dbReference type="Proteomes" id="UP000064893"/>
    </source>
</evidence>
<accession>A0A0S2HXA4</accession>
<dbReference type="SMART" id="SM00245">
    <property type="entry name" value="TSPc"/>
    <property type="match status" value="1"/>
</dbReference>
<dbReference type="RefSeq" id="WP_057952167.1">
    <property type="nucleotide sequence ID" value="NZ_CP013118.1"/>
</dbReference>
<evidence type="ECO:0000256" key="7">
    <source>
        <dbReference type="PIRNR" id="PIRNR036421"/>
    </source>
</evidence>
<evidence type="ECO:0000256" key="10">
    <source>
        <dbReference type="SAM" id="SignalP"/>
    </source>
</evidence>
<evidence type="ECO:0000256" key="2">
    <source>
        <dbReference type="ARBA" id="ARBA00008524"/>
    </source>
</evidence>
<evidence type="ECO:0000256" key="9">
    <source>
        <dbReference type="SAM" id="MobiDB-lite"/>
    </source>
</evidence>
<organism evidence="12 13">
    <name type="scientific">Salinivirga cyanobacteriivorans</name>
    <dbReference type="NCBI Taxonomy" id="1307839"/>
    <lineage>
        <taxon>Bacteria</taxon>
        <taxon>Pseudomonadati</taxon>
        <taxon>Bacteroidota</taxon>
        <taxon>Bacteroidia</taxon>
        <taxon>Bacteroidales</taxon>
        <taxon>Salinivirgaceae</taxon>
        <taxon>Salinivirga</taxon>
    </lineage>
</organism>
<dbReference type="KEGG" id="blq:L21SP5_00975"/>
<proteinExistence type="inferred from homology"/>
<feature type="signal peptide" evidence="10">
    <location>
        <begin position="1"/>
        <end position="22"/>
    </location>
</feature>
<dbReference type="SUPFAM" id="SSF82171">
    <property type="entry name" value="DPP6 N-terminal domain-like"/>
    <property type="match status" value="1"/>
</dbReference>
<feature type="active site" description="Nucleophile" evidence="8">
    <location>
        <position position="971"/>
    </location>
</feature>
<feature type="active site" description="Charge relay system" evidence="8">
    <location>
        <position position="749"/>
    </location>
</feature>